<dbReference type="RefSeq" id="WP_003853833.1">
    <property type="nucleotide sequence ID" value="NZ_JAAOYN010000001.1"/>
</dbReference>
<gene>
    <name evidence="1" type="ORF">AUP69_03495</name>
</gene>
<dbReference type="AlphaFoldDB" id="A0AB36IJ77"/>
<dbReference type="Proteomes" id="UP000186091">
    <property type="component" value="Unassembled WGS sequence"/>
</dbReference>
<dbReference type="EMBL" id="LOQT01000012">
    <property type="protein sequence ID" value="OKX83401.1"/>
    <property type="molecule type" value="Genomic_DNA"/>
</dbReference>
<evidence type="ECO:0000313" key="2">
    <source>
        <dbReference type="Proteomes" id="UP000186091"/>
    </source>
</evidence>
<accession>A0AB36IJ77</accession>
<evidence type="ECO:0000313" key="1">
    <source>
        <dbReference type="EMBL" id="OKX83401.1"/>
    </source>
</evidence>
<comment type="caution">
    <text evidence="1">The sequence shown here is derived from an EMBL/GenBank/DDBJ whole genome shotgun (WGS) entry which is preliminary data.</text>
</comment>
<organism evidence="1 2">
    <name type="scientific">Corynebacterium glutamicum</name>
    <name type="common">Brevibacterium saccharolyticum</name>
    <dbReference type="NCBI Taxonomy" id="1718"/>
    <lineage>
        <taxon>Bacteria</taxon>
        <taxon>Bacillati</taxon>
        <taxon>Actinomycetota</taxon>
        <taxon>Actinomycetes</taxon>
        <taxon>Mycobacteriales</taxon>
        <taxon>Corynebacteriaceae</taxon>
        <taxon>Corynebacterium</taxon>
    </lineage>
</organism>
<reference evidence="1 2" key="1">
    <citation type="submission" date="2015-12" db="EMBL/GenBank/DDBJ databases">
        <title>Genome sequence of Corynebacterium AS 1.542.</title>
        <authorList>
            <person name="Yang J."/>
            <person name="Yang S."/>
        </authorList>
    </citation>
    <scope>NUCLEOTIDE SEQUENCE [LARGE SCALE GENOMIC DNA]</scope>
    <source>
        <strain evidence="1 2">AS 1.542</strain>
    </source>
</reference>
<proteinExistence type="predicted"/>
<sequence length="125" mass="13879">MNFLNTGVQEIQHPLKISMDENTIELALFEGNRNLGSSFGLSTWNQPCTLDIFPIDRRATLTLDQSEKSLSEPVENDSTELSADRINHNIGALLITAFTSANPDPYILSAERTGIRLFQQDIDVG</sequence>
<name>A0AB36IJ77_CORGT</name>
<protein>
    <submittedName>
        <fullName evidence="1">Uncharacterized protein</fullName>
    </submittedName>
</protein>